<organism evidence="12 13">
    <name type="scientific">Penstemon davidsonii</name>
    <dbReference type="NCBI Taxonomy" id="160366"/>
    <lineage>
        <taxon>Eukaryota</taxon>
        <taxon>Viridiplantae</taxon>
        <taxon>Streptophyta</taxon>
        <taxon>Embryophyta</taxon>
        <taxon>Tracheophyta</taxon>
        <taxon>Spermatophyta</taxon>
        <taxon>Magnoliopsida</taxon>
        <taxon>eudicotyledons</taxon>
        <taxon>Gunneridae</taxon>
        <taxon>Pentapetalae</taxon>
        <taxon>asterids</taxon>
        <taxon>lamiids</taxon>
        <taxon>Lamiales</taxon>
        <taxon>Plantaginaceae</taxon>
        <taxon>Cheloneae</taxon>
        <taxon>Penstemon</taxon>
    </lineage>
</organism>
<feature type="signal peptide" evidence="10">
    <location>
        <begin position="1"/>
        <end position="23"/>
    </location>
</feature>
<evidence type="ECO:0000259" key="11">
    <source>
        <dbReference type="SMART" id="SM00499"/>
    </source>
</evidence>
<keyword evidence="5 10" id="KW-0732">Signal</keyword>
<evidence type="ECO:0000313" key="13">
    <source>
        <dbReference type="Proteomes" id="UP001291926"/>
    </source>
</evidence>
<comment type="caution">
    <text evidence="12">The sequence shown here is derived from an EMBL/GenBank/DDBJ whole genome shotgun (WGS) entry which is preliminary data.</text>
</comment>
<name>A0ABR0CM74_9LAMI</name>
<dbReference type="InterPro" id="IPR016140">
    <property type="entry name" value="Bifunc_inhib/LTP/seed_store"/>
</dbReference>
<dbReference type="EMBL" id="JAYDYQ010002688">
    <property type="protein sequence ID" value="KAK4478102.1"/>
    <property type="molecule type" value="Genomic_DNA"/>
</dbReference>
<keyword evidence="4" id="KW-0472">Membrane</keyword>
<evidence type="ECO:0000256" key="10">
    <source>
        <dbReference type="SAM" id="SignalP"/>
    </source>
</evidence>
<dbReference type="CDD" id="cd00010">
    <property type="entry name" value="AAI_LTSS"/>
    <property type="match status" value="1"/>
</dbReference>
<feature type="compositionally biased region" description="Low complexity" evidence="9">
    <location>
        <begin position="153"/>
        <end position="183"/>
    </location>
</feature>
<keyword evidence="3" id="KW-1003">Cell membrane</keyword>
<keyword evidence="6" id="KW-1015">Disulfide bond</keyword>
<dbReference type="SUPFAM" id="SSF47699">
    <property type="entry name" value="Bifunctional inhibitor/lipid-transfer protein/seed storage 2S albumin"/>
    <property type="match status" value="1"/>
</dbReference>
<evidence type="ECO:0000256" key="8">
    <source>
        <dbReference type="ARBA" id="ARBA00023288"/>
    </source>
</evidence>
<proteinExistence type="inferred from homology"/>
<keyword evidence="8" id="KW-0449">Lipoprotein</keyword>
<evidence type="ECO:0000256" key="2">
    <source>
        <dbReference type="ARBA" id="ARBA00009748"/>
    </source>
</evidence>
<comment type="similarity">
    <text evidence="2">Belongs to the plant LTP family.</text>
</comment>
<evidence type="ECO:0000256" key="4">
    <source>
        <dbReference type="ARBA" id="ARBA00022622"/>
    </source>
</evidence>
<sequence>MTFQFLILTLAISSMATISPALAQIITSPCTPAMITSFTPCMNFLTNSSSSLNGTTPSSDCCNSLNSLMSNGRDCFCLISTGSVPFRIPINRTLAISLPRACNMPGVPLQCKAAGAPVPAPGPGANGPARSPTAAPPPNVQGTPTLAPEADANPTTPTNNGGSTTPTTSSTTTGSRTGVTPSSAATVPSFSFSPLLLVAHVLFGAIAFKYY</sequence>
<keyword evidence="13" id="KW-1185">Reference proteome</keyword>
<dbReference type="PANTHER" id="PTHR33044">
    <property type="entry name" value="BIFUNCTIONAL INHIBITOR/LIPID-TRANSFER PROTEIN/SEED STORAGE 2S ALBUMIN SUPERFAMILY PROTEIN-RELATED"/>
    <property type="match status" value="1"/>
</dbReference>
<feature type="region of interest" description="Disordered" evidence="9">
    <location>
        <begin position="120"/>
        <end position="184"/>
    </location>
</feature>
<evidence type="ECO:0000256" key="1">
    <source>
        <dbReference type="ARBA" id="ARBA00004609"/>
    </source>
</evidence>
<dbReference type="Proteomes" id="UP001291926">
    <property type="component" value="Unassembled WGS sequence"/>
</dbReference>
<evidence type="ECO:0000256" key="5">
    <source>
        <dbReference type="ARBA" id="ARBA00022729"/>
    </source>
</evidence>
<keyword evidence="7" id="KW-0325">Glycoprotein</keyword>
<dbReference type="InterPro" id="IPR036312">
    <property type="entry name" value="Bifun_inhib/LTP/seed_sf"/>
</dbReference>
<keyword evidence="4" id="KW-0336">GPI-anchor</keyword>
<dbReference type="SMART" id="SM00499">
    <property type="entry name" value="AAI"/>
    <property type="match status" value="1"/>
</dbReference>
<gene>
    <name evidence="12" type="ORF">RD792_017367</name>
</gene>
<evidence type="ECO:0000256" key="3">
    <source>
        <dbReference type="ARBA" id="ARBA00022475"/>
    </source>
</evidence>
<accession>A0ABR0CM74</accession>
<dbReference type="Pfam" id="PF14368">
    <property type="entry name" value="LTP_2"/>
    <property type="match status" value="1"/>
</dbReference>
<dbReference type="InterPro" id="IPR043325">
    <property type="entry name" value="LTSS"/>
</dbReference>
<comment type="subcellular location">
    <subcellularLocation>
        <location evidence="1">Cell membrane</location>
        <topology evidence="1">Lipid-anchor</topology>
        <topology evidence="1">GPI-anchor</topology>
    </subcellularLocation>
</comment>
<evidence type="ECO:0000256" key="9">
    <source>
        <dbReference type="SAM" id="MobiDB-lite"/>
    </source>
</evidence>
<feature type="domain" description="Bifunctional inhibitor/plant lipid transfer protein/seed storage helical" evidence="11">
    <location>
        <begin position="30"/>
        <end position="111"/>
    </location>
</feature>
<protein>
    <recommendedName>
        <fullName evidence="11">Bifunctional inhibitor/plant lipid transfer protein/seed storage helical domain-containing protein</fullName>
    </recommendedName>
</protein>
<evidence type="ECO:0000256" key="7">
    <source>
        <dbReference type="ARBA" id="ARBA00023180"/>
    </source>
</evidence>
<evidence type="ECO:0000256" key="6">
    <source>
        <dbReference type="ARBA" id="ARBA00023157"/>
    </source>
</evidence>
<feature type="chain" id="PRO_5046380255" description="Bifunctional inhibitor/plant lipid transfer protein/seed storage helical domain-containing protein" evidence="10">
    <location>
        <begin position="24"/>
        <end position="211"/>
    </location>
</feature>
<reference evidence="12 13" key="1">
    <citation type="journal article" date="2023" name="bioRxiv">
        <title>Genome report: Whole genome sequence and annotation of Penstemon davidsonii.</title>
        <authorList>
            <person name="Ostevik K.L."/>
            <person name="Alabady M."/>
            <person name="Zhang M."/>
            <person name="Rausher M.D."/>
        </authorList>
    </citation>
    <scope>NUCLEOTIDE SEQUENCE [LARGE SCALE GENOMIC DNA]</scope>
    <source>
        <strain evidence="12">DNT005</strain>
        <tissue evidence="12">Whole leaf</tissue>
    </source>
</reference>
<dbReference type="Gene3D" id="1.10.110.10">
    <property type="entry name" value="Plant lipid-transfer and hydrophobic proteins"/>
    <property type="match status" value="1"/>
</dbReference>
<evidence type="ECO:0000313" key="12">
    <source>
        <dbReference type="EMBL" id="KAK4478102.1"/>
    </source>
</evidence>